<dbReference type="Proteomes" id="UP000018114">
    <property type="component" value="Unassembled WGS sequence"/>
</dbReference>
<evidence type="ECO:0000313" key="2">
    <source>
        <dbReference type="Proteomes" id="UP000018114"/>
    </source>
</evidence>
<dbReference type="PANTHER" id="PTHR33221">
    <property type="entry name" value="WINGED HELIX-TURN-HELIX TRANSCRIPTIONAL REGULATOR, RRF2 FAMILY"/>
    <property type="match status" value="1"/>
</dbReference>
<dbReference type="PANTHER" id="PTHR33221:SF2">
    <property type="entry name" value="TRANSCRIPTIONAL REGULATOR"/>
    <property type="match status" value="1"/>
</dbReference>
<dbReference type="InterPro" id="IPR036388">
    <property type="entry name" value="WH-like_DNA-bd_sf"/>
</dbReference>
<accession>R5U8E9</accession>
<dbReference type="GO" id="GO:0005829">
    <property type="term" value="C:cytosol"/>
    <property type="evidence" value="ECO:0007669"/>
    <property type="project" value="TreeGrafter"/>
</dbReference>
<proteinExistence type="predicted"/>
<name>R5U8E9_MEDGN</name>
<dbReference type="InterPro" id="IPR000944">
    <property type="entry name" value="Tscrpt_reg_Rrf2"/>
</dbReference>
<comment type="caution">
    <text evidence="1">The sequence shown here is derived from an EMBL/GenBank/DDBJ whole genome shotgun (WGS) entry which is preliminary data.</text>
</comment>
<protein>
    <submittedName>
        <fullName evidence="1">Putative iron-responsive transcriptional regulator</fullName>
    </submittedName>
</protein>
<reference evidence="1" key="1">
    <citation type="submission" date="2012-11" db="EMBL/GenBank/DDBJ databases">
        <title>Dependencies among metagenomic species, viruses, plasmids and units of genetic variation.</title>
        <authorList>
            <person name="Nielsen H.B."/>
            <person name="Almeida M."/>
            <person name="Juncker A.S."/>
            <person name="Rasmussen S."/>
            <person name="Li J."/>
            <person name="Sunagawa S."/>
            <person name="Plichta D."/>
            <person name="Gautier L."/>
            <person name="Le Chatelier E."/>
            <person name="Peletier E."/>
            <person name="Bonde I."/>
            <person name="Nielsen T."/>
            <person name="Manichanh C."/>
            <person name="Arumugam M."/>
            <person name="Batto J."/>
            <person name="Santos M.B.Q.D."/>
            <person name="Blom N."/>
            <person name="Borruel N."/>
            <person name="Burgdorf K.S."/>
            <person name="Boumezbeur F."/>
            <person name="Casellas F."/>
            <person name="Dore J."/>
            <person name="Guarner F."/>
            <person name="Hansen T."/>
            <person name="Hildebrand F."/>
            <person name="Kaas R.S."/>
            <person name="Kennedy S."/>
            <person name="Kristiansen K."/>
            <person name="Kultima J.R."/>
            <person name="Leonard P."/>
            <person name="Levenez F."/>
            <person name="Lund O."/>
            <person name="Moumen B."/>
            <person name="Le Paslier D."/>
            <person name="Pons N."/>
            <person name="Pedersen O."/>
            <person name="Prifti E."/>
            <person name="Qin J."/>
            <person name="Raes J."/>
            <person name="Tap J."/>
            <person name="Tims S."/>
            <person name="Ussery D.W."/>
            <person name="Yamada T."/>
            <person name="MetaHit consortium"/>
            <person name="Renault P."/>
            <person name="Sicheritz-Ponten T."/>
            <person name="Bork P."/>
            <person name="Wang J."/>
            <person name="Brunak S."/>
            <person name="Ehrlich S.D."/>
        </authorList>
    </citation>
    <scope>NUCLEOTIDE SEQUENCE [LARGE SCALE GENOMIC DNA]</scope>
</reference>
<dbReference type="NCBIfam" id="TIGR00738">
    <property type="entry name" value="rrf2_super"/>
    <property type="match status" value="1"/>
</dbReference>
<dbReference type="EMBL" id="CBAL010000071">
    <property type="protein sequence ID" value="CCZ67411.1"/>
    <property type="molecule type" value="Genomic_DNA"/>
</dbReference>
<organism evidence="1 2">
    <name type="scientific">Mediterraneibacter gnavus CAG:126</name>
    <dbReference type="NCBI Taxonomy" id="1263106"/>
    <lineage>
        <taxon>Bacteria</taxon>
        <taxon>Bacillati</taxon>
        <taxon>Bacillota</taxon>
        <taxon>Clostridia</taxon>
        <taxon>Lachnospirales</taxon>
        <taxon>Lachnospiraceae</taxon>
        <taxon>Mediterraneibacter</taxon>
    </lineage>
</organism>
<dbReference type="AlphaFoldDB" id="R5U8E9"/>
<evidence type="ECO:0000313" key="1">
    <source>
        <dbReference type="EMBL" id="CCZ67411.1"/>
    </source>
</evidence>
<dbReference type="SUPFAM" id="SSF46785">
    <property type="entry name" value="Winged helix' DNA-binding domain"/>
    <property type="match status" value="1"/>
</dbReference>
<dbReference type="Gene3D" id="1.10.10.10">
    <property type="entry name" value="Winged helix-like DNA-binding domain superfamily/Winged helix DNA-binding domain"/>
    <property type="match status" value="1"/>
</dbReference>
<dbReference type="PROSITE" id="PS51197">
    <property type="entry name" value="HTH_RRF2_2"/>
    <property type="match status" value="1"/>
</dbReference>
<gene>
    <name evidence="1" type="ORF">BN481_00242</name>
</gene>
<dbReference type="InterPro" id="IPR036390">
    <property type="entry name" value="WH_DNA-bd_sf"/>
</dbReference>
<dbReference type="Pfam" id="PF02082">
    <property type="entry name" value="Rrf2"/>
    <property type="match status" value="1"/>
</dbReference>
<dbReference type="GO" id="GO:0003700">
    <property type="term" value="F:DNA-binding transcription factor activity"/>
    <property type="evidence" value="ECO:0007669"/>
    <property type="project" value="TreeGrafter"/>
</dbReference>
<sequence>MMVEKYDSEKNTITVQPFERRNTMQLNIATDYAIRIVIYMAKQRRIVSSRELSENLKISQPFIYKIMRKLNHAGILAINTGIHGGYILQKETEQINLFEIMDTMEKTMKWNRCLEDDRYCSCFATEACRLRETYLKMQEHFENELKETTIQKIIK</sequence>